<evidence type="ECO:0000256" key="2">
    <source>
        <dbReference type="ARBA" id="ARBA00023203"/>
    </source>
</evidence>
<dbReference type="PANTHER" id="PTHR11915">
    <property type="entry name" value="SPECTRIN/FILAMIN RELATED CYTOSKELETAL PROTEIN"/>
    <property type="match status" value="1"/>
</dbReference>
<dbReference type="AlphaFoldDB" id="A0A493TA28"/>
<reference evidence="5" key="3">
    <citation type="submission" date="2025-09" db="UniProtKB">
        <authorList>
            <consortium name="Ensembl"/>
        </authorList>
    </citation>
    <scope>IDENTIFICATION</scope>
</reference>
<dbReference type="Proteomes" id="UP000016666">
    <property type="component" value="Chromosome 24"/>
</dbReference>
<protein>
    <recommendedName>
        <fullName evidence="4">Calponin-homology (CH) domain-containing protein</fullName>
    </recommendedName>
</protein>
<feature type="compositionally biased region" description="Acidic residues" evidence="3">
    <location>
        <begin position="422"/>
        <end position="432"/>
    </location>
</feature>
<keyword evidence="1" id="KW-0677">Repeat</keyword>
<feature type="region of interest" description="Disordered" evidence="3">
    <location>
        <begin position="180"/>
        <end position="266"/>
    </location>
</feature>
<reference evidence="5 6" key="1">
    <citation type="submission" date="2017-10" db="EMBL/GenBank/DDBJ databases">
        <title>A new Pekin duck reference genome.</title>
        <authorList>
            <person name="Hou Z.-C."/>
            <person name="Zhou Z.-K."/>
            <person name="Zhu F."/>
            <person name="Hou S.-S."/>
        </authorList>
    </citation>
    <scope>NUCLEOTIDE SEQUENCE [LARGE SCALE GENOMIC DNA]</scope>
</reference>
<dbReference type="GO" id="GO:0003779">
    <property type="term" value="F:actin binding"/>
    <property type="evidence" value="ECO:0007669"/>
    <property type="project" value="UniProtKB-KW"/>
</dbReference>
<dbReference type="SUPFAM" id="SSF47576">
    <property type="entry name" value="Calponin-homology domain, CH-domain"/>
    <property type="match status" value="1"/>
</dbReference>
<keyword evidence="2" id="KW-0009">Actin-binding</keyword>
<feature type="compositionally biased region" description="Basic and acidic residues" evidence="3">
    <location>
        <begin position="230"/>
        <end position="240"/>
    </location>
</feature>
<evidence type="ECO:0000259" key="4">
    <source>
        <dbReference type="Pfam" id="PF00307"/>
    </source>
</evidence>
<evidence type="ECO:0000313" key="6">
    <source>
        <dbReference type="Proteomes" id="UP000016666"/>
    </source>
</evidence>
<dbReference type="STRING" id="8840.ENSAPLP00000022722"/>
<dbReference type="Pfam" id="PF00307">
    <property type="entry name" value="CH"/>
    <property type="match status" value="1"/>
</dbReference>
<feature type="region of interest" description="Disordered" evidence="3">
    <location>
        <begin position="419"/>
        <end position="464"/>
    </location>
</feature>
<dbReference type="Ensembl" id="ENSAPLT00000023899.1">
    <property type="protein sequence ID" value="ENSAPLP00000022722.1"/>
    <property type="gene ID" value="ENSAPLG00000017630.1"/>
</dbReference>
<evidence type="ECO:0000313" key="5">
    <source>
        <dbReference type="Ensembl" id="ENSAPLP00000022722.1"/>
    </source>
</evidence>
<name>A0A493TA28_ANAPP</name>
<dbReference type="Gene3D" id="1.10.418.10">
    <property type="entry name" value="Calponin-like domain"/>
    <property type="match status" value="1"/>
</dbReference>
<evidence type="ECO:0000256" key="1">
    <source>
        <dbReference type="ARBA" id="ARBA00022737"/>
    </source>
</evidence>
<feature type="compositionally biased region" description="Low complexity" evidence="3">
    <location>
        <begin position="250"/>
        <end position="259"/>
    </location>
</feature>
<organism evidence="5 6">
    <name type="scientific">Anas platyrhynchos platyrhynchos</name>
    <name type="common">Northern mallard</name>
    <dbReference type="NCBI Taxonomy" id="8840"/>
    <lineage>
        <taxon>Eukaryota</taxon>
        <taxon>Metazoa</taxon>
        <taxon>Chordata</taxon>
        <taxon>Craniata</taxon>
        <taxon>Vertebrata</taxon>
        <taxon>Euteleostomi</taxon>
        <taxon>Archelosauria</taxon>
        <taxon>Archosauria</taxon>
        <taxon>Dinosauria</taxon>
        <taxon>Saurischia</taxon>
        <taxon>Theropoda</taxon>
        <taxon>Coelurosauria</taxon>
        <taxon>Aves</taxon>
        <taxon>Neognathae</taxon>
        <taxon>Galloanserae</taxon>
        <taxon>Anseriformes</taxon>
        <taxon>Anatidae</taxon>
        <taxon>Anatinae</taxon>
        <taxon>Anas</taxon>
    </lineage>
</organism>
<accession>A0A493TA28</accession>
<dbReference type="GeneTree" id="ENSGT00940000155824"/>
<feature type="region of interest" description="Disordered" evidence="3">
    <location>
        <begin position="286"/>
        <end position="322"/>
    </location>
</feature>
<feature type="domain" description="Calponin-homology (CH)" evidence="4">
    <location>
        <begin position="352"/>
        <end position="394"/>
    </location>
</feature>
<dbReference type="InterPro" id="IPR036872">
    <property type="entry name" value="CH_dom_sf"/>
</dbReference>
<proteinExistence type="predicted"/>
<keyword evidence="6" id="KW-1185">Reference proteome</keyword>
<feature type="region of interest" description="Disordered" evidence="3">
    <location>
        <begin position="526"/>
        <end position="558"/>
    </location>
</feature>
<reference evidence="5" key="2">
    <citation type="submission" date="2025-08" db="UniProtKB">
        <authorList>
            <consortium name="Ensembl"/>
        </authorList>
    </citation>
    <scope>IDENTIFICATION</scope>
</reference>
<dbReference type="InterPro" id="IPR001715">
    <property type="entry name" value="CH_dom"/>
</dbReference>
<dbReference type="InterPro" id="IPR001589">
    <property type="entry name" value="Actinin_actin-bd_CS"/>
</dbReference>
<sequence length="604" mass="64311">SWLRSPPRPGQQGLDQEVCSRIIFRRKGREVVIKEAPVISPHAEQDCSLQPEHLGPSSATSDPGNYLWRSFWLAGASEEKSLALSVPAPAPRLVQLTGKQEGEKQARSLSVGPCPAPQARLAWLRAVPQHFCCPVSPPGAAPRSATPPAPGWSCWWGHCPSFPTFPFVGEQLESAGSLLRASGGCQDQGPSGTRSATVPGELTHSSGGKFLSLAPASARLAASGEAHGPVGHEDPRKHEGAPGIAGGSQPCPAERAAGPRAGGRGCRKWCCGRSCSCAVTHRAASAGGAGGAARRPFPTRPSEQGGGRQSARTQRPPARAQEMETQRLYGAERWLSAHMVCRMCCMDERDRVQKKTFTKWVNKHLMKVRKHINDLYEDLRDGHNLISLLEVLSGVKLQIEPPAQRSLRLVKAPAWCRASSEEREEEEDDDEEVGRGHPGRSKPPADTGVPADSPAQPSGTPTFPSPGHLVGFLINPRCSLQCSVRAVACLRARAEPCQACGARGAVLALPGLSVRARRCRLAARGTPPARCESMSPTDSGGTGPARTRGHREPRPGPCLLDPRRAVVSANPALHGDTTGTGTTAPRLRGAGWGPWWGLGHNLCM</sequence>
<feature type="compositionally biased region" description="Low complexity" evidence="3">
    <location>
        <begin position="211"/>
        <end position="223"/>
    </location>
</feature>
<evidence type="ECO:0000256" key="3">
    <source>
        <dbReference type="SAM" id="MobiDB-lite"/>
    </source>
</evidence>
<dbReference type="PROSITE" id="PS00019">
    <property type="entry name" value="ACTININ_1"/>
    <property type="match status" value="1"/>
</dbReference>